<proteinExistence type="predicted"/>
<dbReference type="InterPro" id="IPR015422">
    <property type="entry name" value="PyrdxlP-dep_Trfase_small"/>
</dbReference>
<dbReference type="EMBL" id="UESZ01000001">
    <property type="protein sequence ID" value="SSA33462.1"/>
    <property type="molecule type" value="Genomic_DNA"/>
</dbReference>
<dbReference type="GO" id="GO:0016829">
    <property type="term" value="F:lyase activity"/>
    <property type="evidence" value="ECO:0007669"/>
    <property type="project" value="UniProtKB-KW"/>
</dbReference>
<evidence type="ECO:0000256" key="2">
    <source>
        <dbReference type="ARBA" id="ARBA00022898"/>
    </source>
</evidence>
<organism evidence="5 6">
    <name type="scientific">Branchiibius hedensis</name>
    <dbReference type="NCBI Taxonomy" id="672460"/>
    <lineage>
        <taxon>Bacteria</taxon>
        <taxon>Bacillati</taxon>
        <taxon>Actinomycetota</taxon>
        <taxon>Actinomycetes</taxon>
        <taxon>Micrococcales</taxon>
        <taxon>Dermacoccaceae</taxon>
        <taxon>Branchiibius</taxon>
    </lineage>
</organism>
<evidence type="ECO:0000256" key="3">
    <source>
        <dbReference type="SAM" id="MobiDB-lite"/>
    </source>
</evidence>
<dbReference type="SUPFAM" id="SSF53383">
    <property type="entry name" value="PLP-dependent transferases"/>
    <property type="match status" value="1"/>
</dbReference>
<feature type="compositionally biased region" description="Polar residues" evidence="3">
    <location>
        <begin position="1"/>
        <end position="15"/>
    </location>
</feature>
<dbReference type="Gene3D" id="3.40.640.10">
    <property type="entry name" value="Type I PLP-dependent aspartate aminotransferase-like (Major domain)"/>
    <property type="match status" value="1"/>
</dbReference>
<dbReference type="PANTHER" id="PTHR43586:SF8">
    <property type="entry name" value="CYSTEINE DESULFURASE 1, CHLOROPLASTIC"/>
    <property type="match status" value="1"/>
</dbReference>
<dbReference type="RefSeq" id="WP_109684162.1">
    <property type="nucleotide sequence ID" value="NZ_QGDN01000001.1"/>
</dbReference>
<evidence type="ECO:0000259" key="4">
    <source>
        <dbReference type="Pfam" id="PF00266"/>
    </source>
</evidence>
<accession>A0A2Y9BT56</accession>
<gene>
    <name evidence="5" type="ORF">SAMN04489750_0744</name>
</gene>
<dbReference type="OrthoDB" id="9804366at2"/>
<sequence>MSTVTSITRTPSSGFTDHAPGVLPSPEHPSSRRLSIVTDLPRRSGGPLTATGLPRTVAHEIGVPTVHRTVVDIANFDHGATTPALVAVKEAVDKVSPTYGSVHRGAGFASRITTAWFEEARAEVGRFVGARPGDEVIFTRNTTDALRLLAHALPQDAQVFAWQSAHHAALLPWPAEHTTALRVPGSVQEAADLLRTALTAADPQAPKLVVLTGACNVTGEVWPVRELAFIAAQFGARVVVDGAQLVPHRAVDLDDLGADWIAFSGHKMYAPYGAGALVGRADWLDAAEPYLPAGGATHTVSGDGIQWHTGPARHEGGTPNALGAIAIAAACVTLARHRETVDRHEEALATRLRDGLGQIPGVRIVAALGADRPNVGVVTFTVDGWDSSLVSQVLSDEDGIAVRDGRFCAHLLCDTVVGQSAAAVRASLGLATTPDHVERLIAGVRRLVTSGSALPYRHVPGQGWEAIGDPRDLSQPRPW</sequence>
<comment type="cofactor">
    <cofactor evidence="1">
        <name>pyridoxal 5'-phosphate</name>
        <dbReference type="ChEBI" id="CHEBI:597326"/>
    </cofactor>
</comment>
<keyword evidence="6" id="KW-1185">Reference proteome</keyword>
<keyword evidence="2" id="KW-0663">Pyridoxal phosphate</keyword>
<dbReference type="AlphaFoldDB" id="A0A2Y9BT56"/>
<dbReference type="PANTHER" id="PTHR43586">
    <property type="entry name" value="CYSTEINE DESULFURASE"/>
    <property type="match status" value="1"/>
</dbReference>
<protein>
    <submittedName>
        <fullName evidence="5">Selenocysteine lyase/Cysteine desulfurase</fullName>
    </submittedName>
</protein>
<evidence type="ECO:0000256" key="1">
    <source>
        <dbReference type="ARBA" id="ARBA00001933"/>
    </source>
</evidence>
<name>A0A2Y9BT56_9MICO</name>
<feature type="domain" description="Aminotransferase class V" evidence="4">
    <location>
        <begin position="76"/>
        <end position="440"/>
    </location>
</feature>
<dbReference type="Pfam" id="PF00266">
    <property type="entry name" value="Aminotran_5"/>
    <property type="match status" value="1"/>
</dbReference>
<dbReference type="InterPro" id="IPR015424">
    <property type="entry name" value="PyrdxlP-dep_Trfase"/>
</dbReference>
<dbReference type="Proteomes" id="UP000250028">
    <property type="component" value="Unassembled WGS sequence"/>
</dbReference>
<reference evidence="6" key="1">
    <citation type="submission" date="2016-10" db="EMBL/GenBank/DDBJ databases">
        <authorList>
            <person name="Varghese N."/>
            <person name="Submissions S."/>
        </authorList>
    </citation>
    <scope>NUCLEOTIDE SEQUENCE [LARGE SCALE GENOMIC DNA]</scope>
    <source>
        <strain evidence="6">DSM 22951</strain>
    </source>
</reference>
<keyword evidence="5" id="KW-0456">Lyase</keyword>
<evidence type="ECO:0000313" key="5">
    <source>
        <dbReference type="EMBL" id="SSA33462.1"/>
    </source>
</evidence>
<dbReference type="InterPro" id="IPR000192">
    <property type="entry name" value="Aminotrans_V_dom"/>
</dbReference>
<evidence type="ECO:0000313" key="6">
    <source>
        <dbReference type="Proteomes" id="UP000250028"/>
    </source>
</evidence>
<dbReference type="InterPro" id="IPR015421">
    <property type="entry name" value="PyrdxlP-dep_Trfase_major"/>
</dbReference>
<feature type="region of interest" description="Disordered" evidence="3">
    <location>
        <begin position="1"/>
        <end position="32"/>
    </location>
</feature>
<dbReference type="Gene3D" id="3.90.1150.10">
    <property type="entry name" value="Aspartate Aminotransferase, domain 1"/>
    <property type="match status" value="1"/>
</dbReference>